<reference evidence="1 2" key="1">
    <citation type="submission" date="2018-12" db="EMBL/GenBank/DDBJ databases">
        <authorList>
            <consortium name="Pathogen Informatics"/>
        </authorList>
    </citation>
    <scope>NUCLEOTIDE SEQUENCE [LARGE SCALE GENOMIC DNA]</scope>
    <source>
        <strain evidence="1 2">NCTC13354</strain>
    </source>
</reference>
<dbReference type="KEGG" id="tbw:NCTC13354_01134"/>
<keyword evidence="2" id="KW-1185">Reference proteome</keyword>
<organism evidence="1 2">
    <name type="scientific">Trueperella bialowiezensis</name>
    <dbReference type="NCBI Taxonomy" id="312285"/>
    <lineage>
        <taxon>Bacteria</taxon>
        <taxon>Bacillati</taxon>
        <taxon>Actinomycetota</taxon>
        <taxon>Actinomycetes</taxon>
        <taxon>Actinomycetales</taxon>
        <taxon>Actinomycetaceae</taxon>
        <taxon>Trueperella</taxon>
    </lineage>
</organism>
<dbReference type="AlphaFoldDB" id="A0A3S4VTK3"/>
<name>A0A3S4VTK3_9ACTO</name>
<protein>
    <submittedName>
        <fullName evidence="1">Uncharacterized protein</fullName>
    </submittedName>
</protein>
<sequence>MSLEPEHGQGRSHIQQAWSQHTVGFDKQSSPVHVLFTQVSAS</sequence>
<dbReference type="EMBL" id="LR134476">
    <property type="protein sequence ID" value="VEI13419.1"/>
    <property type="molecule type" value="Genomic_DNA"/>
</dbReference>
<dbReference type="Proteomes" id="UP000269542">
    <property type="component" value="Chromosome"/>
</dbReference>
<accession>A0A3S4VTK3</accession>
<evidence type="ECO:0000313" key="1">
    <source>
        <dbReference type="EMBL" id="VEI13419.1"/>
    </source>
</evidence>
<proteinExistence type="predicted"/>
<gene>
    <name evidence="1" type="ORF">NCTC13354_01134</name>
</gene>
<evidence type="ECO:0000313" key="2">
    <source>
        <dbReference type="Proteomes" id="UP000269542"/>
    </source>
</evidence>